<dbReference type="RefSeq" id="WP_046239320.1">
    <property type="nucleotide sequence ID" value="NZ_CBCSDN010000061.1"/>
</dbReference>
<name>A0ABN4SVR5_9BURK</name>
<dbReference type="EMBL" id="CP017420">
    <property type="protein sequence ID" value="AOV05704.1"/>
    <property type="molecule type" value="Genomic_DNA"/>
</dbReference>
<dbReference type="Proteomes" id="UP000095607">
    <property type="component" value="Chromosome"/>
</dbReference>
<protein>
    <submittedName>
        <fullName evidence="1">Uncharacterized protein</fullName>
    </submittedName>
</protein>
<sequence length="61" mass="7060">MSFRQAEYLARNLRSRALDSGDPEMAEMAHALEELASGLEDEMRSIKHALQEIQHHVRNLR</sequence>
<reference evidence="1 2" key="1">
    <citation type="submission" date="2016-09" db="EMBL/GenBank/DDBJ databases">
        <title>Complete genome sequence of Deltia acidovorans CM13 isolated from murine proximal colonic tissue.</title>
        <authorList>
            <person name="Saffarian A."/>
        </authorList>
    </citation>
    <scope>NUCLEOTIDE SEQUENCE [LARGE SCALE GENOMIC DNA]</scope>
    <source>
        <strain evidence="1 2">CM13</strain>
    </source>
</reference>
<evidence type="ECO:0000313" key="2">
    <source>
        <dbReference type="Proteomes" id="UP000095607"/>
    </source>
</evidence>
<evidence type="ECO:0000313" key="1">
    <source>
        <dbReference type="EMBL" id="AOV05704.1"/>
    </source>
</evidence>
<proteinExistence type="predicted"/>
<accession>A0ABN4SVR5</accession>
<gene>
    <name evidence="1" type="ORF">BI380_32535</name>
</gene>
<keyword evidence="2" id="KW-1185">Reference proteome</keyword>
<organism evidence="1 2">
    <name type="scientific">Delftia tsuruhatensis</name>
    <dbReference type="NCBI Taxonomy" id="180282"/>
    <lineage>
        <taxon>Bacteria</taxon>
        <taxon>Pseudomonadati</taxon>
        <taxon>Pseudomonadota</taxon>
        <taxon>Betaproteobacteria</taxon>
        <taxon>Burkholderiales</taxon>
        <taxon>Comamonadaceae</taxon>
        <taxon>Delftia</taxon>
    </lineage>
</organism>